<sequence>MVRGSCSSDVGRPSGKSANDAGIAGRLRFGRERYIRGRPSLTENMTSAVPSKSSSPTVDSTGQGGHSTDPTVDSIGIPNTELVNLNLSPSSVGVPPGINPPSSPLRTRADRISPGRTRCVG</sequence>
<dbReference type="RefSeq" id="XP_005715031.1">
    <property type="nucleotide sequence ID" value="XM_005714974.1"/>
</dbReference>
<dbReference type="KEGG" id="ccp:CHC_T00003802001"/>
<protein>
    <submittedName>
        <fullName evidence="2">Uncharacterized protein</fullName>
    </submittedName>
</protein>
<feature type="compositionally biased region" description="Polar residues" evidence="1">
    <location>
        <begin position="81"/>
        <end position="91"/>
    </location>
</feature>
<dbReference type="AlphaFoldDB" id="R7Q9J7"/>
<evidence type="ECO:0000313" key="2">
    <source>
        <dbReference type="EMBL" id="CDF35212.1"/>
    </source>
</evidence>
<evidence type="ECO:0000313" key="3">
    <source>
        <dbReference type="Proteomes" id="UP000012073"/>
    </source>
</evidence>
<feature type="compositionally biased region" description="Polar residues" evidence="1">
    <location>
        <begin position="41"/>
        <end position="71"/>
    </location>
</feature>
<proteinExistence type="predicted"/>
<accession>R7Q9J7</accession>
<dbReference type="Gramene" id="CDF35212">
    <property type="protein sequence ID" value="CDF35212"/>
    <property type="gene ID" value="CHC_T00003802001"/>
</dbReference>
<evidence type="ECO:0000256" key="1">
    <source>
        <dbReference type="SAM" id="MobiDB-lite"/>
    </source>
</evidence>
<feature type="region of interest" description="Disordered" evidence="1">
    <location>
        <begin position="1"/>
        <end position="121"/>
    </location>
</feature>
<name>R7Q9J7_CHOCR</name>
<organism evidence="2 3">
    <name type="scientific">Chondrus crispus</name>
    <name type="common">Carrageen Irish moss</name>
    <name type="synonym">Polymorpha crispa</name>
    <dbReference type="NCBI Taxonomy" id="2769"/>
    <lineage>
        <taxon>Eukaryota</taxon>
        <taxon>Rhodophyta</taxon>
        <taxon>Florideophyceae</taxon>
        <taxon>Rhodymeniophycidae</taxon>
        <taxon>Gigartinales</taxon>
        <taxon>Gigartinaceae</taxon>
        <taxon>Chondrus</taxon>
    </lineage>
</organism>
<dbReference type="EMBL" id="HG001722">
    <property type="protein sequence ID" value="CDF35212.1"/>
    <property type="molecule type" value="Genomic_DNA"/>
</dbReference>
<keyword evidence="3" id="KW-1185">Reference proteome</keyword>
<dbReference type="GeneID" id="17322744"/>
<gene>
    <name evidence="2" type="ORF">CHC_T00003802001</name>
</gene>
<dbReference type="Proteomes" id="UP000012073">
    <property type="component" value="Unassembled WGS sequence"/>
</dbReference>
<reference evidence="3" key="1">
    <citation type="journal article" date="2013" name="Proc. Natl. Acad. Sci. U.S.A.">
        <title>Genome structure and metabolic features in the red seaweed Chondrus crispus shed light on evolution of the Archaeplastida.</title>
        <authorList>
            <person name="Collen J."/>
            <person name="Porcel B."/>
            <person name="Carre W."/>
            <person name="Ball S.G."/>
            <person name="Chaparro C."/>
            <person name="Tonon T."/>
            <person name="Barbeyron T."/>
            <person name="Michel G."/>
            <person name="Noel B."/>
            <person name="Valentin K."/>
            <person name="Elias M."/>
            <person name="Artiguenave F."/>
            <person name="Arun A."/>
            <person name="Aury J.M."/>
            <person name="Barbosa-Neto J.F."/>
            <person name="Bothwell J.H."/>
            <person name="Bouget F.Y."/>
            <person name="Brillet L."/>
            <person name="Cabello-Hurtado F."/>
            <person name="Capella-Gutierrez S."/>
            <person name="Charrier B."/>
            <person name="Cladiere L."/>
            <person name="Cock J.M."/>
            <person name="Coelho S.M."/>
            <person name="Colleoni C."/>
            <person name="Czjzek M."/>
            <person name="Da Silva C."/>
            <person name="Delage L."/>
            <person name="Denoeud F."/>
            <person name="Deschamps P."/>
            <person name="Dittami S.M."/>
            <person name="Gabaldon T."/>
            <person name="Gachon C.M."/>
            <person name="Groisillier A."/>
            <person name="Herve C."/>
            <person name="Jabbari K."/>
            <person name="Katinka M."/>
            <person name="Kloareg B."/>
            <person name="Kowalczyk N."/>
            <person name="Labadie K."/>
            <person name="Leblanc C."/>
            <person name="Lopez P.J."/>
            <person name="McLachlan D.H."/>
            <person name="Meslet-Cladiere L."/>
            <person name="Moustafa A."/>
            <person name="Nehr Z."/>
            <person name="Nyvall Collen P."/>
            <person name="Panaud O."/>
            <person name="Partensky F."/>
            <person name="Poulain J."/>
            <person name="Rensing S.A."/>
            <person name="Rousvoal S."/>
            <person name="Samson G."/>
            <person name="Symeonidi A."/>
            <person name="Weissenbach J."/>
            <person name="Zambounis A."/>
            <person name="Wincker P."/>
            <person name="Boyen C."/>
        </authorList>
    </citation>
    <scope>NUCLEOTIDE SEQUENCE [LARGE SCALE GENOMIC DNA]</scope>
    <source>
        <strain evidence="3">cv. Stackhouse</strain>
    </source>
</reference>